<dbReference type="PANTHER" id="PTHR19846">
    <property type="entry name" value="WD40 REPEAT PROTEIN"/>
    <property type="match status" value="1"/>
</dbReference>
<dbReference type="InterPro" id="IPR001680">
    <property type="entry name" value="WD40_rpt"/>
</dbReference>
<dbReference type="GO" id="GO:0030621">
    <property type="term" value="F:U4 snRNA binding"/>
    <property type="evidence" value="ECO:0007669"/>
    <property type="project" value="TreeGrafter"/>
</dbReference>
<dbReference type="InterPro" id="IPR036285">
    <property type="entry name" value="PRP4-like_sf"/>
</dbReference>
<keyword evidence="1 3" id="KW-0853">WD repeat</keyword>
<dbReference type="EMBL" id="KN847542">
    <property type="protein sequence ID" value="KIW04115.1"/>
    <property type="molecule type" value="Genomic_DNA"/>
</dbReference>
<dbReference type="SMART" id="SM00320">
    <property type="entry name" value="WD40"/>
    <property type="match status" value="7"/>
</dbReference>
<dbReference type="FunCoup" id="A0A0D2AC79">
    <property type="interactions" value="400"/>
</dbReference>
<dbReference type="SUPFAM" id="SSF50978">
    <property type="entry name" value="WD40 repeat-like"/>
    <property type="match status" value="1"/>
</dbReference>
<evidence type="ECO:0000256" key="1">
    <source>
        <dbReference type="ARBA" id="ARBA00022574"/>
    </source>
</evidence>
<evidence type="ECO:0000259" key="5">
    <source>
        <dbReference type="SMART" id="SM00500"/>
    </source>
</evidence>
<evidence type="ECO:0000256" key="2">
    <source>
        <dbReference type="ARBA" id="ARBA00022737"/>
    </source>
</evidence>
<keyword evidence="2" id="KW-0677">Repeat</keyword>
<dbReference type="VEuPathDB" id="FungiDB:PV09_04926"/>
<dbReference type="SMART" id="SM00500">
    <property type="entry name" value="SFM"/>
    <property type="match status" value="1"/>
</dbReference>
<dbReference type="InterPro" id="IPR015943">
    <property type="entry name" value="WD40/YVTN_repeat-like_dom_sf"/>
</dbReference>
<dbReference type="GeneID" id="27312899"/>
<dbReference type="Pfam" id="PF08799">
    <property type="entry name" value="PRP4"/>
    <property type="match status" value="1"/>
</dbReference>
<dbReference type="OrthoDB" id="540662at2759"/>
<dbReference type="STRING" id="253628.A0A0D2AC79"/>
<feature type="repeat" description="WD" evidence="3">
    <location>
        <begin position="263"/>
        <end position="285"/>
    </location>
</feature>
<feature type="repeat" description="WD" evidence="3">
    <location>
        <begin position="370"/>
        <end position="411"/>
    </location>
</feature>
<proteinExistence type="predicted"/>
<feature type="region of interest" description="Disordered" evidence="4">
    <location>
        <begin position="1"/>
        <end position="23"/>
    </location>
</feature>
<accession>A0A0D2AC79</accession>
<feature type="domain" description="Pre-mRNA processing factor 4 (PRP4)-like" evidence="5">
    <location>
        <begin position="63"/>
        <end position="113"/>
    </location>
</feature>
<feature type="repeat" description="WD" evidence="3">
    <location>
        <begin position="286"/>
        <end position="327"/>
    </location>
</feature>
<dbReference type="PROSITE" id="PS00678">
    <property type="entry name" value="WD_REPEATS_1"/>
    <property type="match status" value="1"/>
</dbReference>
<evidence type="ECO:0000256" key="3">
    <source>
        <dbReference type="PROSITE-ProRule" id="PRU00221"/>
    </source>
</evidence>
<dbReference type="InterPro" id="IPR020472">
    <property type="entry name" value="WD40_PAC1"/>
</dbReference>
<keyword evidence="7" id="KW-1185">Reference proteome</keyword>
<protein>
    <recommendedName>
        <fullName evidence="5">Pre-mRNA processing factor 4 (PRP4)-like domain-containing protein</fullName>
    </recommendedName>
</protein>
<dbReference type="PANTHER" id="PTHR19846:SF0">
    <property type="entry name" value="PRE-MRNA PROCESSING FACTOR 4"/>
    <property type="match status" value="1"/>
</dbReference>
<dbReference type="InterPro" id="IPR014906">
    <property type="entry name" value="PRP4-like"/>
</dbReference>
<feature type="repeat" description="WD" evidence="3">
    <location>
        <begin position="477"/>
        <end position="516"/>
    </location>
</feature>
<dbReference type="Pfam" id="PF00400">
    <property type="entry name" value="WD40"/>
    <property type="match status" value="7"/>
</dbReference>
<sequence length="516" mass="56970">MASRKAYVEDGEPEDAEMGMSLDQVPIDRDYNIRTEGGASDKASNVLAQLERKRFAQTIAVPTDDKKVRSQLRSLGEPITLFGEGPAERRDRLRELLTQKAEGADGGDVDMQDAGMVPAEEEEEEGEEEFYTEGTPELLLARQEIARYTLSRAQKRIAFQKAETTIPLRMHVKHRKAIKERLQGYDLYGSQVVADRPLGAVRFAPGGETFATGTWSGTVKVMDVATLEEKMSLRGHTEVVSGLCWMPVASQANSSVSPGSVNLVSGGGDGNIHLWSLEQDTPIGTLTGHESRVARVDIHPLRKYIASASHDMTWRLWDIETMTELQLQEGHSREVHTVGFNVDGSLLASAGMDSVGRVWDIRTGKMAMFLDSHIQPIHTLDWGTDGYRVLTGSLDGYIKCWDLRAIRETASIGAHSGGVNDLRWFRGNDGPANLELPHKDDRGDYVPKKSGTFVVSVGFDKTVKLWSADDWALCRTMPGHSSNITGVDVTEDAKWIVSCGRDRTVKLWARDDGEGI</sequence>
<dbReference type="CDD" id="cd00200">
    <property type="entry name" value="WD40"/>
    <property type="match status" value="1"/>
</dbReference>
<dbReference type="InterPro" id="IPR019775">
    <property type="entry name" value="WD40_repeat_CS"/>
</dbReference>
<dbReference type="SUPFAM" id="SSF158230">
    <property type="entry name" value="PRP4-like"/>
    <property type="match status" value="1"/>
</dbReference>
<dbReference type="InterPro" id="IPR036322">
    <property type="entry name" value="WD40_repeat_dom_sf"/>
</dbReference>
<evidence type="ECO:0000313" key="7">
    <source>
        <dbReference type="Proteomes" id="UP000053259"/>
    </source>
</evidence>
<dbReference type="PROSITE" id="PS50082">
    <property type="entry name" value="WD_REPEATS_2"/>
    <property type="match status" value="5"/>
</dbReference>
<dbReference type="PRINTS" id="PR00320">
    <property type="entry name" value="GPROTEINBRPT"/>
</dbReference>
<gene>
    <name evidence="6" type="ORF">PV09_04926</name>
</gene>
<evidence type="ECO:0000256" key="4">
    <source>
        <dbReference type="SAM" id="MobiDB-lite"/>
    </source>
</evidence>
<evidence type="ECO:0000313" key="6">
    <source>
        <dbReference type="EMBL" id="KIW04115.1"/>
    </source>
</evidence>
<dbReference type="Proteomes" id="UP000053259">
    <property type="component" value="Unassembled WGS sequence"/>
</dbReference>
<dbReference type="GO" id="GO:0046540">
    <property type="term" value="C:U4/U6 x U5 tri-snRNP complex"/>
    <property type="evidence" value="ECO:0007669"/>
    <property type="project" value="TreeGrafter"/>
</dbReference>
<dbReference type="AlphaFoldDB" id="A0A0D2AC79"/>
<dbReference type="PROSITE" id="PS50294">
    <property type="entry name" value="WD_REPEATS_REGION"/>
    <property type="match status" value="4"/>
</dbReference>
<dbReference type="InParanoid" id="A0A0D2AC79"/>
<dbReference type="GO" id="GO:0017070">
    <property type="term" value="F:U6 snRNA binding"/>
    <property type="evidence" value="ECO:0007669"/>
    <property type="project" value="TreeGrafter"/>
</dbReference>
<organism evidence="6 7">
    <name type="scientific">Verruconis gallopava</name>
    <dbReference type="NCBI Taxonomy" id="253628"/>
    <lineage>
        <taxon>Eukaryota</taxon>
        <taxon>Fungi</taxon>
        <taxon>Dikarya</taxon>
        <taxon>Ascomycota</taxon>
        <taxon>Pezizomycotina</taxon>
        <taxon>Dothideomycetes</taxon>
        <taxon>Pleosporomycetidae</taxon>
        <taxon>Venturiales</taxon>
        <taxon>Sympoventuriaceae</taxon>
        <taxon>Verruconis</taxon>
    </lineage>
</organism>
<dbReference type="Gene3D" id="2.130.10.10">
    <property type="entry name" value="YVTN repeat-like/Quinoprotein amine dehydrogenase"/>
    <property type="match status" value="3"/>
</dbReference>
<name>A0A0D2AC79_9PEZI</name>
<reference evidence="6 7" key="1">
    <citation type="submission" date="2015-01" db="EMBL/GenBank/DDBJ databases">
        <title>The Genome Sequence of Ochroconis gallopava CBS43764.</title>
        <authorList>
            <consortium name="The Broad Institute Genomics Platform"/>
            <person name="Cuomo C."/>
            <person name="de Hoog S."/>
            <person name="Gorbushina A."/>
            <person name="Stielow B."/>
            <person name="Teixiera M."/>
            <person name="Abouelleil A."/>
            <person name="Chapman S.B."/>
            <person name="Priest M."/>
            <person name="Young S.K."/>
            <person name="Wortman J."/>
            <person name="Nusbaum C."/>
            <person name="Birren B."/>
        </authorList>
    </citation>
    <scope>NUCLEOTIDE SEQUENCE [LARGE SCALE GENOMIC DNA]</scope>
    <source>
        <strain evidence="6 7">CBS 43764</strain>
    </source>
</reference>
<dbReference type="RefSeq" id="XP_016213984.1">
    <property type="nucleotide sequence ID" value="XM_016358366.1"/>
</dbReference>
<dbReference type="Gene3D" id="4.10.280.110">
    <property type="entry name" value="Pre-mRNA processing factor 4 domain"/>
    <property type="match status" value="1"/>
</dbReference>
<feature type="repeat" description="WD" evidence="3">
    <location>
        <begin position="328"/>
        <end position="369"/>
    </location>
</feature>
<dbReference type="GO" id="GO:0000398">
    <property type="term" value="P:mRNA splicing, via spliceosome"/>
    <property type="evidence" value="ECO:0007669"/>
    <property type="project" value="TreeGrafter"/>
</dbReference>